<accession>A0A6A6SJT8</accession>
<proteinExistence type="predicted"/>
<dbReference type="EMBL" id="MU004557">
    <property type="protein sequence ID" value="KAF2648106.1"/>
    <property type="molecule type" value="Genomic_DNA"/>
</dbReference>
<dbReference type="AlphaFoldDB" id="A0A6A6SJT8"/>
<evidence type="ECO:0000313" key="2">
    <source>
        <dbReference type="Proteomes" id="UP000799324"/>
    </source>
</evidence>
<evidence type="ECO:0000313" key="1">
    <source>
        <dbReference type="EMBL" id="KAF2648106.1"/>
    </source>
</evidence>
<protein>
    <submittedName>
        <fullName evidence="1">Uncharacterized protein</fullName>
    </submittedName>
</protein>
<reference evidence="1" key="1">
    <citation type="journal article" date="2020" name="Stud. Mycol.">
        <title>101 Dothideomycetes genomes: a test case for predicting lifestyles and emergence of pathogens.</title>
        <authorList>
            <person name="Haridas S."/>
            <person name="Albert R."/>
            <person name="Binder M."/>
            <person name="Bloem J."/>
            <person name="Labutti K."/>
            <person name="Salamov A."/>
            <person name="Andreopoulos B."/>
            <person name="Baker S."/>
            <person name="Barry K."/>
            <person name="Bills G."/>
            <person name="Bluhm B."/>
            <person name="Cannon C."/>
            <person name="Castanera R."/>
            <person name="Culley D."/>
            <person name="Daum C."/>
            <person name="Ezra D."/>
            <person name="Gonzalez J."/>
            <person name="Henrissat B."/>
            <person name="Kuo A."/>
            <person name="Liang C."/>
            <person name="Lipzen A."/>
            <person name="Lutzoni F."/>
            <person name="Magnuson J."/>
            <person name="Mondo S."/>
            <person name="Nolan M."/>
            <person name="Ohm R."/>
            <person name="Pangilinan J."/>
            <person name="Park H.-J."/>
            <person name="Ramirez L."/>
            <person name="Alfaro M."/>
            <person name="Sun H."/>
            <person name="Tritt A."/>
            <person name="Yoshinaga Y."/>
            <person name="Zwiers L.-H."/>
            <person name="Turgeon B."/>
            <person name="Goodwin S."/>
            <person name="Spatafora J."/>
            <person name="Crous P."/>
            <person name="Grigoriev I."/>
        </authorList>
    </citation>
    <scope>NUCLEOTIDE SEQUENCE</scope>
    <source>
        <strain evidence="1">CBS 122681</strain>
    </source>
</reference>
<organism evidence="1 2">
    <name type="scientific">Lophiostoma macrostomum CBS 122681</name>
    <dbReference type="NCBI Taxonomy" id="1314788"/>
    <lineage>
        <taxon>Eukaryota</taxon>
        <taxon>Fungi</taxon>
        <taxon>Dikarya</taxon>
        <taxon>Ascomycota</taxon>
        <taxon>Pezizomycotina</taxon>
        <taxon>Dothideomycetes</taxon>
        <taxon>Pleosporomycetidae</taxon>
        <taxon>Pleosporales</taxon>
        <taxon>Lophiostomataceae</taxon>
        <taxon>Lophiostoma</taxon>
    </lineage>
</organism>
<keyword evidence="2" id="KW-1185">Reference proteome</keyword>
<sequence length="73" mass="8702">MALVRLSLKCIGSIFFWRMTSTIAITEHLRWHSKTPFGGYHKNIRERNKQFRSRRSAYLPQADPRCVRLQMHA</sequence>
<dbReference type="Proteomes" id="UP000799324">
    <property type="component" value="Unassembled WGS sequence"/>
</dbReference>
<gene>
    <name evidence="1" type="ORF">K491DRAFT_260855</name>
</gene>
<name>A0A6A6SJT8_9PLEO</name>